<accession>A0ACC2U4C1</accession>
<dbReference type="EMBL" id="QTSX02001462">
    <property type="protein sequence ID" value="KAJ9081708.1"/>
    <property type="molecule type" value="Genomic_DNA"/>
</dbReference>
<name>A0ACC2U4C1_9FUNG</name>
<proteinExistence type="predicted"/>
<gene>
    <name evidence="1" type="ORF">DSO57_1011956</name>
</gene>
<protein>
    <submittedName>
        <fullName evidence="1">Uncharacterized protein</fullName>
    </submittedName>
</protein>
<organism evidence="1 2">
    <name type="scientific">Entomophthora muscae</name>
    <dbReference type="NCBI Taxonomy" id="34485"/>
    <lineage>
        <taxon>Eukaryota</taxon>
        <taxon>Fungi</taxon>
        <taxon>Fungi incertae sedis</taxon>
        <taxon>Zoopagomycota</taxon>
        <taxon>Entomophthoromycotina</taxon>
        <taxon>Entomophthoromycetes</taxon>
        <taxon>Entomophthorales</taxon>
        <taxon>Entomophthoraceae</taxon>
        <taxon>Entomophthora</taxon>
    </lineage>
</organism>
<reference evidence="1" key="1">
    <citation type="submission" date="2022-04" db="EMBL/GenBank/DDBJ databases">
        <title>Genome of the entomopathogenic fungus Entomophthora muscae.</title>
        <authorList>
            <person name="Elya C."/>
            <person name="Lovett B.R."/>
            <person name="Lee E."/>
            <person name="Macias A.M."/>
            <person name="Hajek A.E."/>
            <person name="De Bivort B.L."/>
            <person name="Kasson M.T."/>
            <person name="De Fine Licht H.H."/>
            <person name="Stajich J.E."/>
        </authorList>
    </citation>
    <scope>NUCLEOTIDE SEQUENCE</scope>
    <source>
        <strain evidence="1">Berkeley</strain>
    </source>
</reference>
<sequence>MLIPICKFVIFTLSPGLILIWSTSPDVLGKISSSVLSVSNSPSHFLHLVKDLPSRVHDLLISVEHLVKSLTCNDLEPSLLDLSPGPLHEEDSPSSAFLVEEPQPISQPHFALEAQVPSVPPGYLQGWL</sequence>
<dbReference type="Proteomes" id="UP001165960">
    <property type="component" value="Unassembled WGS sequence"/>
</dbReference>
<comment type="caution">
    <text evidence="1">The sequence shown here is derived from an EMBL/GenBank/DDBJ whole genome shotgun (WGS) entry which is preliminary data.</text>
</comment>
<keyword evidence="2" id="KW-1185">Reference proteome</keyword>
<evidence type="ECO:0000313" key="2">
    <source>
        <dbReference type="Proteomes" id="UP001165960"/>
    </source>
</evidence>
<evidence type="ECO:0000313" key="1">
    <source>
        <dbReference type="EMBL" id="KAJ9081708.1"/>
    </source>
</evidence>